<dbReference type="SUPFAM" id="SSF52402">
    <property type="entry name" value="Adenine nucleotide alpha hydrolases-like"/>
    <property type="match status" value="2"/>
</dbReference>
<reference evidence="3 4" key="1">
    <citation type="submission" date="2016-10" db="EMBL/GenBank/DDBJ databases">
        <authorList>
            <person name="de Groot N.N."/>
        </authorList>
    </citation>
    <scope>NUCLEOTIDE SEQUENCE [LARGE SCALE GENOMIC DNA]</scope>
    <source>
        <strain evidence="3 4">DSM 14858</strain>
    </source>
</reference>
<organism evidence="3 4">
    <name type="scientific">Jannaschia helgolandensis</name>
    <dbReference type="NCBI Taxonomy" id="188906"/>
    <lineage>
        <taxon>Bacteria</taxon>
        <taxon>Pseudomonadati</taxon>
        <taxon>Pseudomonadota</taxon>
        <taxon>Alphaproteobacteria</taxon>
        <taxon>Rhodobacterales</taxon>
        <taxon>Roseobacteraceae</taxon>
        <taxon>Jannaschia</taxon>
    </lineage>
</organism>
<name>A0A1H7Q0G7_9RHOB</name>
<feature type="domain" description="UspA" evidence="2">
    <location>
        <begin position="158"/>
        <end position="277"/>
    </location>
</feature>
<protein>
    <submittedName>
        <fullName evidence="3">Nucleotide-binding universal stress protein, UspA family</fullName>
    </submittedName>
</protein>
<gene>
    <name evidence="3" type="ORF">SAMN04488526_2610</name>
</gene>
<dbReference type="InterPro" id="IPR006015">
    <property type="entry name" value="Universal_stress_UspA"/>
</dbReference>
<dbReference type="Proteomes" id="UP000199283">
    <property type="component" value="Unassembled WGS sequence"/>
</dbReference>
<dbReference type="STRING" id="188906.SAMN04488526_2610"/>
<keyword evidence="4" id="KW-1185">Reference proteome</keyword>
<dbReference type="OrthoDB" id="9804721at2"/>
<evidence type="ECO:0000313" key="3">
    <source>
        <dbReference type="EMBL" id="SEL41651.1"/>
    </source>
</evidence>
<accession>A0A1H7Q0G7</accession>
<dbReference type="PRINTS" id="PR01438">
    <property type="entry name" value="UNVRSLSTRESS"/>
</dbReference>
<dbReference type="Pfam" id="PF00582">
    <property type="entry name" value="Usp"/>
    <property type="match status" value="2"/>
</dbReference>
<proteinExistence type="inferred from homology"/>
<dbReference type="PANTHER" id="PTHR46268">
    <property type="entry name" value="STRESS RESPONSE PROTEIN NHAX"/>
    <property type="match status" value="1"/>
</dbReference>
<dbReference type="InterPro" id="IPR006016">
    <property type="entry name" value="UspA"/>
</dbReference>
<comment type="similarity">
    <text evidence="1">Belongs to the universal stress protein A family.</text>
</comment>
<evidence type="ECO:0000256" key="1">
    <source>
        <dbReference type="ARBA" id="ARBA00008791"/>
    </source>
</evidence>
<dbReference type="CDD" id="cd00293">
    <property type="entry name" value="USP-like"/>
    <property type="match status" value="1"/>
</dbReference>
<dbReference type="PANTHER" id="PTHR46268:SF15">
    <property type="entry name" value="UNIVERSAL STRESS PROTEIN HP_0031"/>
    <property type="match status" value="1"/>
</dbReference>
<sequence>MSIKTILACLTSESSADAVMTAACALARRHDAHLIGLRTIEALMVYPGIALHIPDAAHDDYGSSQLEQTETLKAVFEKYTHAEQFVSEWRPVRTGMAMAADRIAESAGCADIVVIAGGGTDIHQSADMKLLETVIHDSGRPVLVVPPTARPDTLGRSVLIGWNGTREAVRAAHDVLSLLQEGDIAHIVHVNDSSHGADQDATSRELAAAFARHGVETTLVQKTWTHPGVATALNKEAFERGADMIAIGAFGHSRAYDFIIGTATRDLLGRSDLPVLFSR</sequence>
<dbReference type="EMBL" id="FNZQ01000005">
    <property type="protein sequence ID" value="SEL41651.1"/>
    <property type="molecule type" value="Genomic_DNA"/>
</dbReference>
<dbReference type="AlphaFoldDB" id="A0A1H7Q0G7"/>
<feature type="domain" description="UspA" evidence="2">
    <location>
        <begin position="3"/>
        <end position="146"/>
    </location>
</feature>
<dbReference type="RefSeq" id="WP_092763432.1">
    <property type="nucleotide sequence ID" value="NZ_FNZQ01000005.1"/>
</dbReference>
<evidence type="ECO:0000313" key="4">
    <source>
        <dbReference type="Proteomes" id="UP000199283"/>
    </source>
</evidence>
<evidence type="ECO:0000259" key="2">
    <source>
        <dbReference type="Pfam" id="PF00582"/>
    </source>
</evidence>
<dbReference type="Gene3D" id="3.40.50.12370">
    <property type="match status" value="1"/>
</dbReference>